<dbReference type="InterPro" id="IPR000073">
    <property type="entry name" value="AB_hydrolase_1"/>
</dbReference>
<dbReference type="InterPro" id="IPR029058">
    <property type="entry name" value="AB_hydrolase_fold"/>
</dbReference>
<dbReference type="RefSeq" id="XP_016209021.1">
    <property type="nucleotide sequence ID" value="XM_016363101.1"/>
</dbReference>
<dbReference type="HOGENOM" id="CLU_020336_35_0_1"/>
<protein>
    <recommendedName>
        <fullName evidence="3">AB hydrolase-1 domain-containing protein</fullName>
    </recommendedName>
</protein>
<gene>
    <name evidence="4" type="ORF">PV09_09107</name>
</gene>
<sequence>MRFRNGTTRENEGEITAELKPNKEQSSRIFRTRHCPVADAMVHSVRYLTLSTGEKIFYREAGPTSAPAVLLLHGFPSSSHQYRNLIPILARKYRVLAPDLPGFGFTEVSSDYVYSFDNFAKTIGRWLKEVPDAPSKYAIYIFDYGAPTGLRLALENPSAVTAVITQNGNAYVEGLGDAWAPIKQYWATGSKEDREAIRMLTSADFTRFQYSMGLSDPSVVQPEAYTLDQALLDRPGNVDIQLDIFYDYRKNVELYPRFQDYFRTSQVPLLAVWGEKDVLFIAAGAEAFKKDLPNAEVHLVDAGHFALETNLDEISELMLKFLEKYAA</sequence>
<dbReference type="InterPro" id="IPR000639">
    <property type="entry name" value="Epox_hydrolase-like"/>
</dbReference>
<dbReference type="PANTHER" id="PTHR42977">
    <property type="entry name" value="HYDROLASE-RELATED"/>
    <property type="match status" value="1"/>
</dbReference>
<dbReference type="Pfam" id="PF00561">
    <property type="entry name" value="Abhydrolase_1"/>
    <property type="match status" value="1"/>
</dbReference>
<dbReference type="VEuPathDB" id="FungiDB:PV09_09107"/>
<dbReference type="GeneID" id="27317080"/>
<dbReference type="AlphaFoldDB" id="A0A0D1YEK4"/>
<evidence type="ECO:0000259" key="3">
    <source>
        <dbReference type="Pfam" id="PF00561"/>
    </source>
</evidence>
<evidence type="ECO:0000313" key="4">
    <source>
        <dbReference type="EMBL" id="KIV99151.1"/>
    </source>
</evidence>
<evidence type="ECO:0000256" key="1">
    <source>
        <dbReference type="ARBA" id="ARBA00022801"/>
    </source>
</evidence>
<keyword evidence="5" id="KW-1185">Reference proteome</keyword>
<feature type="region of interest" description="Disordered" evidence="2">
    <location>
        <begin position="1"/>
        <end position="27"/>
    </location>
</feature>
<keyword evidence="1" id="KW-0378">Hydrolase</keyword>
<dbReference type="GO" id="GO:0004301">
    <property type="term" value="F:epoxide hydrolase activity"/>
    <property type="evidence" value="ECO:0007669"/>
    <property type="project" value="TreeGrafter"/>
</dbReference>
<name>A0A0D1YEK4_9PEZI</name>
<dbReference type="EMBL" id="KN847582">
    <property type="protein sequence ID" value="KIV99151.1"/>
    <property type="molecule type" value="Genomic_DNA"/>
</dbReference>
<dbReference type="Gene3D" id="3.40.50.1820">
    <property type="entry name" value="alpha/beta hydrolase"/>
    <property type="match status" value="1"/>
</dbReference>
<dbReference type="SUPFAM" id="SSF53474">
    <property type="entry name" value="alpha/beta-Hydrolases"/>
    <property type="match status" value="1"/>
</dbReference>
<proteinExistence type="predicted"/>
<dbReference type="PANTHER" id="PTHR42977:SF3">
    <property type="entry name" value="AB HYDROLASE-1 DOMAIN-CONTAINING PROTEIN"/>
    <property type="match status" value="1"/>
</dbReference>
<dbReference type="OrthoDB" id="284184at2759"/>
<evidence type="ECO:0000256" key="2">
    <source>
        <dbReference type="SAM" id="MobiDB-lite"/>
    </source>
</evidence>
<dbReference type="PRINTS" id="PR00412">
    <property type="entry name" value="EPOXHYDRLASE"/>
</dbReference>
<reference evidence="4 5" key="1">
    <citation type="submission" date="2015-01" db="EMBL/GenBank/DDBJ databases">
        <title>The Genome Sequence of Ochroconis gallopava CBS43764.</title>
        <authorList>
            <consortium name="The Broad Institute Genomics Platform"/>
            <person name="Cuomo C."/>
            <person name="de Hoog S."/>
            <person name="Gorbushina A."/>
            <person name="Stielow B."/>
            <person name="Teixiera M."/>
            <person name="Abouelleil A."/>
            <person name="Chapman S.B."/>
            <person name="Priest M."/>
            <person name="Young S.K."/>
            <person name="Wortman J."/>
            <person name="Nusbaum C."/>
            <person name="Birren B."/>
        </authorList>
    </citation>
    <scope>NUCLEOTIDE SEQUENCE [LARGE SCALE GENOMIC DNA]</scope>
    <source>
        <strain evidence="4 5">CBS 43764</strain>
    </source>
</reference>
<dbReference type="Proteomes" id="UP000053259">
    <property type="component" value="Unassembled WGS sequence"/>
</dbReference>
<dbReference type="FunCoup" id="A0A0D1YEK4">
    <property type="interactions" value="783"/>
</dbReference>
<accession>A0A0D1YEK4</accession>
<evidence type="ECO:0000313" key="5">
    <source>
        <dbReference type="Proteomes" id="UP000053259"/>
    </source>
</evidence>
<feature type="domain" description="AB hydrolase-1" evidence="3">
    <location>
        <begin position="67"/>
        <end position="310"/>
    </location>
</feature>
<dbReference type="STRING" id="253628.A0A0D1YEK4"/>
<organism evidence="4 5">
    <name type="scientific">Verruconis gallopava</name>
    <dbReference type="NCBI Taxonomy" id="253628"/>
    <lineage>
        <taxon>Eukaryota</taxon>
        <taxon>Fungi</taxon>
        <taxon>Dikarya</taxon>
        <taxon>Ascomycota</taxon>
        <taxon>Pezizomycotina</taxon>
        <taxon>Dothideomycetes</taxon>
        <taxon>Pleosporomycetidae</taxon>
        <taxon>Venturiales</taxon>
        <taxon>Sympoventuriaceae</taxon>
        <taxon>Verruconis</taxon>
    </lineage>
</organism>
<dbReference type="InterPro" id="IPR051340">
    <property type="entry name" value="Haloalkane_dehalogenase"/>
</dbReference>
<dbReference type="InParanoid" id="A0A0D1YEK4"/>